<reference evidence="2" key="1">
    <citation type="journal article" date="2019" name="Int. J. Syst. Evol. Microbiol.">
        <title>The Global Catalogue of Microorganisms (GCM) 10K type strain sequencing project: providing services to taxonomists for standard genome sequencing and annotation.</title>
        <authorList>
            <consortium name="The Broad Institute Genomics Platform"/>
            <consortium name="The Broad Institute Genome Sequencing Center for Infectious Disease"/>
            <person name="Wu L."/>
            <person name="Ma J."/>
        </authorList>
    </citation>
    <scope>NUCLEOTIDE SEQUENCE [LARGE SCALE GENOMIC DNA]</scope>
    <source>
        <strain evidence="2">JCM 12393</strain>
    </source>
</reference>
<dbReference type="EMBL" id="BAAAKJ010000096">
    <property type="protein sequence ID" value="GAA1390358.1"/>
    <property type="molecule type" value="Genomic_DNA"/>
</dbReference>
<sequence length="80" mass="9015">MDVLWAHCRPADGLQHVSAQSESGRLDLLLYFLTPNSPGTPRALELAHALITRTHRISPWLNRRYLAQEPLTTHEGINSC</sequence>
<proteinExistence type="predicted"/>
<dbReference type="Proteomes" id="UP001499863">
    <property type="component" value="Unassembled WGS sequence"/>
</dbReference>
<accession>A0ABP4IGT0</accession>
<organism evidence="1 2">
    <name type="scientific">Kitasatospora putterlickiae</name>
    <dbReference type="NCBI Taxonomy" id="221725"/>
    <lineage>
        <taxon>Bacteria</taxon>
        <taxon>Bacillati</taxon>
        <taxon>Actinomycetota</taxon>
        <taxon>Actinomycetes</taxon>
        <taxon>Kitasatosporales</taxon>
        <taxon>Streptomycetaceae</taxon>
        <taxon>Kitasatospora</taxon>
    </lineage>
</organism>
<evidence type="ECO:0000313" key="1">
    <source>
        <dbReference type="EMBL" id="GAA1390358.1"/>
    </source>
</evidence>
<keyword evidence="2" id="KW-1185">Reference proteome</keyword>
<evidence type="ECO:0000313" key="2">
    <source>
        <dbReference type="Proteomes" id="UP001499863"/>
    </source>
</evidence>
<gene>
    <name evidence="1" type="ORF">GCM10009639_18990</name>
</gene>
<name>A0ABP4IGT0_9ACTN</name>
<protein>
    <submittedName>
        <fullName evidence="1">Uncharacterized protein</fullName>
    </submittedName>
</protein>
<comment type="caution">
    <text evidence="1">The sequence shown here is derived from an EMBL/GenBank/DDBJ whole genome shotgun (WGS) entry which is preliminary data.</text>
</comment>